<keyword evidence="1" id="KW-0175">Coiled coil</keyword>
<evidence type="ECO:0000313" key="4">
    <source>
        <dbReference type="EMBL" id="CAG62037.1"/>
    </source>
</evidence>
<feature type="coiled-coil region" evidence="1">
    <location>
        <begin position="509"/>
        <end position="536"/>
    </location>
</feature>
<name>Q6FL27_CANGA</name>
<dbReference type="Proteomes" id="UP000002428">
    <property type="component" value="Chromosome L"/>
</dbReference>
<organism evidence="4 5">
    <name type="scientific">Candida glabrata (strain ATCC 2001 / BCRC 20586 / JCM 3761 / NBRC 0622 / NRRL Y-65 / CBS 138)</name>
    <name type="common">Yeast</name>
    <name type="synonym">Nakaseomyces glabratus</name>
    <dbReference type="NCBI Taxonomy" id="284593"/>
    <lineage>
        <taxon>Eukaryota</taxon>
        <taxon>Fungi</taxon>
        <taxon>Dikarya</taxon>
        <taxon>Ascomycota</taxon>
        <taxon>Saccharomycotina</taxon>
        <taxon>Saccharomycetes</taxon>
        <taxon>Saccharomycetales</taxon>
        <taxon>Saccharomycetaceae</taxon>
        <taxon>Nakaseomyces</taxon>
    </lineage>
</organism>
<evidence type="ECO:0000256" key="2">
    <source>
        <dbReference type="SAM" id="MobiDB-lite"/>
    </source>
</evidence>
<keyword evidence="5" id="KW-1185">Reference proteome</keyword>
<dbReference type="HOGENOM" id="CLU_401691_0_0_1"/>
<dbReference type="RefSeq" id="XP_449067.1">
    <property type="nucleotide sequence ID" value="XM_449067.1"/>
</dbReference>
<evidence type="ECO:0000313" key="3">
    <source>
        <dbReference type="CGD" id="CAL0135084"/>
    </source>
</evidence>
<dbReference type="KEGG" id="cgr:2890666"/>
<dbReference type="CGD" id="CAL0135084">
    <property type="gene designation" value="CAGL0L06688g"/>
</dbReference>
<feature type="compositionally biased region" description="Low complexity" evidence="2">
    <location>
        <begin position="64"/>
        <end position="78"/>
    </location>
</feature>
<feature type="region of interest" description="Disordered" evidence="2">
    <location>
        <begin position="58"/>
        <end position="78"/>
    </location>
</feature>
<dbReference type="InParanoid" id="Q6FL27"/>
<feature type="region of interest" description="Disordered" evidence="2">
    <location>
        <begin position="210"/>
        <end position="230"/>
    </location>
</feature>
<accession>Q6FL27</accession>
<dbReference type="AlphaFoldDB" id="Q6FL27"/>
<evidence type="ECO:0000256" key="1">
    <source>
        <dbReference type="SAM" id="Coils"/>
    </source>
</evidence>
<sequence length="685" mass="77635">MPRKAGDDYSKLNDDCCELAKNNMLHDDESNYYGRTNTPDENSFVTANEDSCNESSGMLGGIENDNNTNRNNNKSNSSTLFTDSFRNWFLGKGNDNSEVNTRQVKDIGADSTTIHETNNPNTIRRGIKNFLRIVDVGYEKDSIESQKLLRTSRIGWKLGSKMEDHHTNENFDDQSTKSDKLKMIKNEGRVNVKRLNDELEGYWNVQNNSSASNLQDSLTSSSESSSTEQVSTIRRTLSKVLHPLCTNNELLIEKARNHKMSADSRKEFDNTGVNKPVDSTSLSRVSVSSCILRNDNNQNSYDKDLMKRKLNGSLTAGVTGCATLKGEISDQQLNSHNGIDTGSQNAVISSEDDNISKYKTIRLKDMRISDPKQSYSKNIYKLRSKNVKRVDETDVNPYKFVFNSPNQYNLDGEQIDNIQLPMEAACYHNFKECLEILQAKTLPTLITLSIEEFSIRILELVKINFNEFDNVSGNINDGKQPGASTGKGECISDEIQQLKEDNFQLSTKLKTANFDLETLKTKLEDLEKKQDFKVKLNDLKSSRSGIHERNLQIINMSKRLKVTSIVSEHLISLLGELVDIIRFDLQSSNYNFLTNSLTEILSVVSLKDTTNLNMETWNLRLTYIINYYLASFRDLIEAMVRQNAGNENAVSFMSSALHQLRLENEKIKRRGGLMQKKQTRSSITT</sequence>
<dbReference type="VEuPathDB" id="FungiDB:CAGL0L06688g"/>
<gene>
    <name evidence="3 4" type="ordered locus">CAGL0L06688g</name>
</gene>
<dbReference type="EMBL" id="CR380958">
    <property type="protein sequence ID" value="CAG62037.1"/>
    <property type="molecule type" value="Genomic_DNA"/>
</dbReference>
<proteinExistence type="predicted"/>
<protein>
    <submittedName>
        <fullName evidence="4">Uncharacterized protein</fullName>
    </submittedName>
</protein>
<evidence type="ECO:0000313" key="5">
    <source>
        <dbReference type="Proteomes" id="UP000002428"/>
    </source>
</evidence>
<reference evidence="4 5" key="1">
    <citation type="journal article" date="2004" name="Nature">
        <title>Genome evolution in yeasts.</title>
        <authorList>
            <consortium name="Genolevures"/>
            <person name="Dujon B."/>
            <person name="Sherman D."/>
            <person name="Fischer G."/>
            <person name="Durrens P."/>
            <person name="Casaregola S."/>
            <person name="Lafontaine I."/>
            <person name="de Montigny J."/>
            <person name="Marck C."/>
            <person name="Neuveglise C."/>
            <person name="Talla E."/>
            <person name="Goffard N."/>
            <person name="Frangeul L."/>
            <person name="Aigle M."/>
            <person name="Anthouard V."/>
            <person name="Babour A."/>
            <person name="Barbe V."/>
            <person name="Barnay S."/>
            <person name="Blanchin S."/>
            <person name="Beckerich J.M."/>
            <person name="Beyne E."/>
            <person name="Bleykasten C."/>
            <person name="Boisrame A."/>
            <person name="Boyer J."/>
            <person name="Cattolico L."/>
            <person name="Confanioleri F."/>
            <person name="de Daruvar A."/>
            <person name="Despons L."/>
            <person name="Fabre E."/>
            <person name="Fairhead C."/>
            <person name="Ferry-Dumazet H."/>
            <person name="Groppi A."/>
            <person name="Hantraye F."/>
            <person name="Hennequin C."/>
            <person name="Jauniaux N."/>
            <person name="Joyet P."/>
            <person name="Kachouri R."/>
            <person name="Kerrest A."/>
            <person name="Koszul R."/>
            <person name="Lemaire M."/>
            <person name="Lesur I."/>
            <person name="Ma L."/>
            <person name="Muller H."/>
            <person name="Nicaud J.M."/>
            <person name="Nikolski M."/>
            <person name="Oztas S."/>
            <person name="Ozier-Kalogeropoulos O."/>
            <person name="Pellenz S."/>
            <person name="Potier S."/>
            <person name="Richard G.F."/>
            <person name="Straub M.L."/>
            <person name="Suleau A."/>
            <person name="Swennene D."/>
            <person name="Tekaia F."/>
            <person name="Wesolowski-Louvel M."/>
            <person name="Westhof E."/>
            <person name="Wirth B."/>
            <person name="Zeniou-Meyer M."/>
            <person name="Zivanovic I."/>
            <person name="Bolotin-Fukuhara M."/>
            <person name="Thierry A."/>
            <person name="Bouchier C."/>
            <person name="Caudron B."/>
            <person name="Scarpelli C."/>
            <person name="Gaillardin C."/>
            <person name="Weissenbach J."/>
            <person name="Wincker P."/>
            <person name="Souciet J.L."/>
        </authorList>
    </citation>
    <scope>NUCLEOTIDE SEQUENCE [LARGE SCALE GENOMIC DNA]</scope>
    <source>
        <strain evidence="5">ATCC 2001 / BCRC 20586 / JCM 3761 / NBRC 0622 / NRRL Y-65 / CBS 138</strain>
    </source>
</reference>